<name>A0A9N8KEH8_9PEZI</name>
<evidence type="ECO:0000256" key="2">
    <source>
        <dbReference type="SAM" id="Phobius"/>
    </source>
</evidence>
<organism evidence="3 4">
    <name type="scientific">Aureobasidium uvarum</name>
    <dbReference type="NCBI Taxonomy" id="2773716"/>
    <lineage>
        <taxon>Eukaryota</taxon>
        <taxon>Fungi</taxon>
        <taxon>Dikarya</taxon>
        <taxon>Ascomycota</taxon>
        <taxon>Pezizomycotina</taxon>
        <taxon>Dothideomycetes</taxon>
        <taxon>Dothideomycetidae</taxon>
        <taxon>Dothideales</taxon>
        <taxon>Saccotheciaceae</taxon>
        <taxon>Aureobasidium</taxon>
    </lineage>
</organism>
<comment type="caution">
    <text evidence="3">The sequence shown here is derived from an EMBL/GenBank/DDBJ whole genome shotgun (WGS) entry which is preliminary data.</text>
</comment>
<feature type="region of interest" description="Disordered" evidence="1">
    <location>
        <begin position="1"/>
        <end position="54"/>
    </location>
</feature>
<keyword evidence="4" id="KW-1185">Reference proteome</keyword>
<proteinExistence type="predicted"/>
<evidence type="ECO:0000313" key="4">
    <source>
        <dbReference type="Proteomes" id="UP000745764"/>
    </source>
</evidence>
<sequence>MSHHGSAKRDRSFRRDDVSERIELLRSRSAGRGEEVRVEFDHPPDIPPPPQIYVQTTLDPTYVQIPPPFEPGRTTHHEGATRYPTRENYHRPQRSRQRTDNYVHIEHERGHSYAIRPSHDDSGPMPSISQNYRPSQARPEAYTTFTQMPAQMPDLQYTTHTKPLRTDSHRRERIHSRHDESKIPHGGGGGDGGGDIQTSAVEKAEPDAPTLNKITICVYRNSKRQFVQKEVWMLKPDHKKDIFLETSEHLRRDPAFRKALRTDATFFKEIKQRYKYQLRGTFRRYLSFKTVSTVRVLGYGNNVFGLADINEKVFSPVFMRAYNNPRQSLIDRRDNPRDPKLEFNTWVGWFWLKRRAFVLDKKVDLAIELVEAYDPNRVLGGIAIALTIYFALTITWLALGGDPSYVAGVMSFVLSILADLGHMGGGKDFLVLDEYELDNLDKDGWGGPL</sequence>
<gene>
    <name evidence="3" type="ORF">AWRI4620_LOCUS3533</name>
</gene>
<feature type="region of interest" description="Disordered" evidence="1">
    <location>
        <begin position="161"/>
        <end position="205"/>
    </location>
</feature>
<dbReference type="EMBL" id="CAINUL010000003">
    <property type="protein sequence ID" value="CAD0109278.1"/>
    <property type="molecule type" value="Genomic_DNA"/>
</dbReference>
<keyword evidence="2" id="KW-0472">Membrane</keyword>
<accession>A0A9N8KEH8</accession>
<feature type="non-terminal residue" evidence="3">
    <location>
        <position position="1"/>
    </location>
</feature>
<evidence type="ECO:0000256" key="1">
    <source>
        <dbReference type="SAM" id="MobiDB-lite"/>
    </source>
</evidence>
<reference evidence="3" key="1">
    <citation type="submission" date="2020-06" db="EMBL/GenBank/DDBJ databases">
        <authorList>
            <person name="Onetto C."/>
        </authorList>
    </citation>
    <scope>NUCLEOTIDE SEQUENCE</scope>
</reference>
<feature type="compositionally biased region" description="Gly residues" evidence="1">
    <location>
        <begin position="185"/>
        <end position="195"/>
    </location>
</feature>
<dbReference type="AlphaFoldDB" id="A0A9N8KEH8"/>
<evidence type="ECO:0000313" key="3">
    <source>
        <dbReference type="EMBL" id="CAD0109278.1"/>
    </source>
</evidence>
<feature type="region of interest" description="Disordered" evidence="1">
    <location>
        <begin position="114"/>
        <end position="133"/>
    </location>
</feature>
<dbReference type="Proteomes" id="UP000745764">
    <property type="component" value="Unassembled WGS sequence"/>
</dbReference>
<keyword evidence="2" id="KW-1133">Transmembrane helix</keyword>
<feature type="compositionally biased region" description="Basic and acidic residues" evidence="1">
    <location>
        <begin position="7"/>
        <end position="44"/>
    </location>
</feature>
<dbReference type="OrthoDB" id="3909107at2759"/>
<feature type="transmembrane region" description="Helical" evidence="2">
    <location>
        <begin position="378"/>
        <end position="399"/>
    </location>
</feature>
<keyword evidence="2" id="KW-0812">Transmembrane</keyword>
<protein>
    <submittedName>
        <fullName evidence="3">Uncharacterized protein</fullName>
    </submittedName>
</protein>